<dbReference type="Proteomes" id="UP001215151">
    <property type="component" value="Unassembled WGS sequence"/>
</dbReference>
<feature type="compositionally biased region" description="Basic residues" evidence="1">
    <location>
        <begin position="46"/>
        <end position="57"/>
    </location>
</feature>
<protein>
    <recommendedName>
        <fullName evidence="2">MULE transposase domain-containing protein</fullName>
    </recommendedName>
</protein>
<evidence type="ECO:0000256" key="1">
    <source>
        <dbReference type="SAM" id="MobiDB-lite"/>
    </source>
</evidence>
<evidence type="ECO:0000313" key="3">
    <source>
        <dbReference type="EMBL" id="KAJ8454950.1"/>
    </source>
</evidence>
<reference evidence="3" key="1">
    <citation type="submission" date="2022-11" db="EMBL/GenBank/DDBJ databases">
        <title>Genome Sequence of Cubamyces cubensis.</title>
        <authorList>
            <person name="Buettner E."/>
        </authorList>
    </citation>
    <scope>NUCLEOTIDE SEQUENCE</scope>
    <source>
        <strain evidence="3">MPL-01</strain>
    </source>
</reference>
<proteinExistence type="predicted"/>
<feature type="compositionally biased region" description="Basic and acidic residues" evidence="1">
    <location>
        <begin position="162"/>
        <end position="176"/>
    </location>
</feature>
<evidence type="ECO:0000259" key="2">
    <source>
        <dbReference type="Pfam" id="PF10551"/>
    </source>
</evidence>
<feature type="compositionally biased region" description="Basic and acidic residues" evidence="1">
    <location>
        <begin position="21"/>
        <end position="33"/>
    </location>
</feature>
<dbReference type="EMBL" id="JAPEVG010000854">
    <property type="protein sequence ID" value="KAJ8454950.1"/>
    <property type="molecule type" value="Genomic_DNA"/>
</dbReference>
<accession>A0AAD7TGN5</accession>
<feature type="domain" description="MULE transposase" evidence="2">
    <location>
        <begin position="329"/>
        <end position="423"/>
    </location>
</feature>
<feature type="region of interest" description="Disordered" evidence="1">
    <location>
        <begin position="152"/>
        <end position="176"/>
    </location>
</feature>
<dbReference type="Pfam" id="PF10551">
    <property type="entry name" value="MULE"/>
    <property type="match status" value="1"/>
</dbReference>
<feature type="compositionally biased region" description="Acidic residues" evidence="1">
    <location>
        <begin position="557"/>
        <end position="584"/>
    </location>
</feature>
<evidence type="ECO:0000313" key="4">
    <source>
        <dbReference type="Proteomes" id="UP001215151"/>
    </source>
</evidence>
<gene>
    <name evidence="3" type="ORF">ONZ51_g12730</name>
</gene>
<name>A0AAD7TGN5_9APHY</name>
<dbReference type="InterPro" id="IPR018289">
    <property type="entry name" value="MULE_transposase_dom"/>
</dbReference>
<feature type="region of interest" description="Disordered" evidence="1">
    <location>
        <begin position="529"/>
        <end position="584"/>
    </location>
</feature>
<feature type="compositionally biased region" description="Basic and acidic residues" evidence="1">
    <location>
        <begin position="1"/>
        <end position="10"/>
    </location>
</feature>
<sequence length="584" mass="65310">MDSQRCDECGVTKPLTAFKPRTKDSSKGKKGEPNSKCQRCVETRNASRRTRVAKRKAEKMAADPDDLDKLPLVDLGAMSAAEFLEAVEVAKDLPINVRARVDVSELVQPDTARRERGDILAKAIGKAQDLKWTYEARSSRIKSGNEIFSYSCAQSSQRGKKEKAPREDGKARDTNRSPRFPCRGWLHLNFGAVEHEVLATLRHEEEHLAYLDIDLPEKWKKYIDENAKRQTPGQIWQYIQAEEDKERSADAPPLPFTAKSVYYYWHTVTRKEWRLDDSPLVSARKFVEEKGQEYSLRLLDLEAEPGTESLAFYIEDFMNGWADHVQELAMDSTWNTNGGDFELFAAVADADGSGIPLAFIFLRTLKDAPSGAKQRALERFLGSLKDLGVDPEFTLSDKDWSEINAMGNTWPMSKHQLCFWHALRALKQRLCKNKDMPGPYDAAAARLEFSFIDLDFIPAAQHVAAGTDRVPPPPARPVRRVRLLLDGRPPVITESLPTIKLPAAAIARALCRSANTLAECFDVQGASLAGARPSTSGASDSAEESDDEVFWAQTEGLGEELEDTAVDTDEDGWETEEEADQDDV</sequence>
<feature type="region of interest" description="Disordered" evidence="1">
    <location>
        <begin position="1"/>
        <end position="62"/>
    </location>
</feature>
<comment type="caution">
    <text evidence="3">The sequence shown here is derived from an EMBL/GenBank/DDBJ whole genome shotgun (WGS) entry which is preliminary data.</text>
</comment>
<organism evidence="3 4">
    <name type="scientific">Trametes cubensis</name>
    <dbReference type="NCBI Taxonomy" id="1111947"/>
    <lineage>
        <taxon>Eukaryota</taxon>
        <taxon>Fungi</taxon>
        <taxon>Dikarya</taxon>
        <taxon>Basidiomycota</taxon>
        <taxon>Agaricomycotina</taxon>
        <taxon>Agaricomycetes</taxon>
        <taxon>Polyporales</taxon>
        <taxon>Polyporaceae</taxon>
        <taxon>Trametes</taxon>
    </lineage>
</organism>
<keyword evidence="4" id="KW-1185">Reference proteome</keyword>
<dbReference type="AlphaFoldDB" id="A0AAD7TGN5"/>